<accession>A0A1D7TY06</accession>
<dbReference type="PIRSF" id="PIRSF017082">
    <property type="entry name" value="YflP"/>
    <property type="match status" value="1"/>
</dbReference>
<dbReference type="InterPro" id="IPR042100">
    <property type="entry name" value="Bug_dom1"/>
</dbReference>
<dbReference type="PANTHER" id="PTHR42928">
    <property type="entry name" value="TRICARBOXYLATE-BINDING PROTEIN"/>
    <property type="match status" value="1"/>
</dbReference>
<evidence type="ECO:0000313" key="2">
    <source>
        <dbReference type="EMBL" id="AOO79999.1"/>
    </source>
</evidence>
<name>A0A1D7TY06_9HYPH</name>
<dbReference type="Pfam" id="PF03401">
    <property type="entry name" value="TctC"/>
    <property type="match status" value="1"/>
</dbReference>
<dbReference type="KEGG" id="bvv:BHK69_05460"/>
<dbReference type="STRING" id="1526658.BHK69_05460"/>
<sequence>MQIQEEHPKMSQTLLRIAAVLLALSPVPVLAQYPDRPIKMVVPYAAGGGADSTARIVGQQMSQTLGQQIVIENRPGAGGVIGADFVAKAPADGYTLLFDASAFAANPTLRKLPFDPKADFIPVSLVVIAPNILVASPKAPYKTVAELLDYARKNPEKASYASAGAGSASHLAGEALNRAADLNIVHVPYRGGAPALNDVIGDRVSLYFGNTASTLGQVTSGSVQALAIGSPKRSPLLPEVPTLIESGLKDFETQEWNGLFAPKGTPPAIVERLSREIVAAVANPEIKAKLEKLGLEPVGNKPDAFARFLDDEIGRMAATVKSRNIKVD</sequence>
<gene>
    <name evidence="2" type="ORF">BHK69_05460</name>
</gene>
<dbReference type="Proteomes" id="UP000094969">
    <property type="component" value="Chromosome"/>
</dbReference>
<proteinExistence type="inferred from homology"/>
<protein>
    <submittedName>
        <fullName evidence="2">LacI family transcriptional regulator</fullName>
    </submittedName>
</protein>
<evidence type="ECO:0000256" key="1">
    <source>
        <dbReference type="ARBA" id="ARBA00006987"/>
    </source>
</evidence>
<dbReference type="EMBL" id="CP017147">
    <property type="protein sequence ID" value="AOO79999.1"/>
    <property type="molecule type" value="Genomic_DNA"/>
</dbReference>
<reference evidence="2 3" key="1">
    <citation type="journal article" date="2015" name="Antonie Van Leeuwenhoek">
        <title>Bosea vaviloviae sp. nov., a new species of slow-growing rhizobia isolated from nodules of the relict species Vavilovia formosa (Stev.) Fed.</title>
        <authorList>
            <person name="Safronova V.I."/>
            <person name="Kuznetsova I.G."/>
            <person name="Sazanova A.L."/>
            <person name="Kimeklis A.K."/>
            <person name="Belimov A.A."/>
            <person name="Andronov E.E."/>
            <person name="Pinaev A.G."/>
            <person name="Chizhevskaya E.P."/>
            <person name="Pukhaev A.R."/>
            <person name="Popov K.P."/>
            <person name="Willems A."/>
            <person name="Tikhonovich I.A."/>
        </authorList>
    </citation>
    <scope>NUCLEOTIDE SEQUENCE [LARGE SCALE GENOMIC DNA]</scope>
    <source>
        <strain evidence="2 3">Vaf18</strain>
    </source>
</reference>
<dbReference type="PANTHER" id="PTHR42928:SF5">
    <property type="entry name" value="BLR1237 PROTEIN"/>
    <property type="match status" value="1"/>
</dbReference>
<dbReference type="SUPFAM" id="SSF53850">
    <property type="entry name" value="Periplasmic binding protein-like II"/>
    <property type="match status" value="1"/>
</dbReference>
<dbReference type="InterPro" id="IPR005064">
    <property type="entry name" value="BUG"/>
</dbReference>
<dbReference type="AlphaFoldDB" id="A0A1D7TY06"/>
<evidence type="ECO:0000313" key="3">
    <source>
        <dbReference type="Proteomes" id="UP000094969"/>
    </source>
</evidence>
<organism evidence="2 3">
    <name type="scientific">Bosea vaviloviae</name>
    <dbReference type="NCBI Taxonomy" id="1526658"/>
    <lineage>
        <taxon>Bacteria</taxon>
        <taxon>Pseudomonadati</taxon>
        <taxon>Pseudomonadota</taxon>
        <taxon>Alphaproteobacteria</taxon>
        <taxon>Hyphomicrobiales</taxon>
        <taxon>Boseaceae</taxon>
        <taxon>Bosea</taxon>
    </lineage>
</organism>
<keyword evidence="3" id="KW-1185">Reference proteome</keyword>
<dbReference type="Gene3D" id="3.40.190.10">
    <property type="entry name" value="Periplasmic binding protein-like II"/>
    <property type="match status" value="1"/>
</dbReference>
<dbReference type="Gene3D" id="3.40.190.150">
    <property type="entry name" value="Bordetella uptake gene, domain 1"/>
    <property type="match status" value="1"/>
</dbReference>
<dbReference type="CDD" id="cd13578">
    <property type="entry name" value="PBP2_Bug27"/>
    <property type="match status" value="1"/>
</dbReference>
<comment type="similarity">
    <text evidence="1">Belongs to the UPF0065 (bug) family.</text>
</comment>